<name>A0A401NWM4_SCYTO</name>
<keyword evidence="3" id="KW-0963">Cytoplasm</keyword>
<dbReference type="InterPro" id="IPR004000">
    <property type="entry name" value="Actin"/>
</dbReference>
<dbReference type="Proteomes" id="UP000288216">
    <property type="component" value="Unassembled WGS sequence"/>
</dbReference>
<comment type="similarity">
    <text evidence="2 9">Belongs to the actin family.</text>
</comment>
<accession>A0A401NWM4</accession>
<keyword evidence="7" id="KW-0206">Cytoskeleton</keyword>
<sequence length="332" mass="37114">MVRTGLNGHCVGYEARDRPDIWISKYPIKHGIVTNWDDMEKIWGHIFNTELQVDPAEYSVLLTEAPLNPKINREKMIQLMFERFATLGFYIAVPGVLSIYATGRIGGLVLDSGDGVTYALPVNDGYMVPGSIRRLNFGGRELTDYLLESLIHHGCHFSMPAERLIAENIKEKLCYVALDYDQETVMIAATSSRDKSYELPDGQILMIKNECFQCPEALFQPSFLGMPSAGVHETANDSIEACESCLRSDLYANIVLAGGSTMFPGFADRMQKEITALAPNTMKIKVLSPGERKYSVWIGGSIVASLSTFQQMWITKKEYEESGPSIVHRKCF</sequence>
<dbReference type="SUPFAM" id="SSF53067">
    <property type="entry name" value="Actin-like ATPase domain"/>
    <property type="match status" value="2"/>
</dbReference>
<evidence type="ECO:0000256" key="8">
    <source>
        <dbReference type="ARBA" id="ARBA00049360"/>
    </source>
</evidence>
<evidence type="ECO:0000313" key="10">
    <source>
        <dbReference type="EMBL" id="GCB65268.1"/>
    </source>
</evidence>
<dbReference type="OMA" id="ETIWDHT"/>
<evidence type="ECO:0000256" key="4">
    <source>
        <dbReference type="ARBA" id="ARBA00022741"/>
    </source>
</evidence>
<evidence type="ECO:0000256" key="7">
    <source>
        <dbReference type="ARBA" id="ARBA00023212"/>
    </source>
</evidence>
<dbReference type="FunFam" id="3.30.420.40:FF:000058">
    <property type="entry name" value="Putative actin-related protein 5"/>
    <property type="match status" value="1"/>
</dbReference>
<dbReference type="PANTHER" id="PTHR11937">
    <property type="entry name" value="ACTIN"/>
    <property type="match status" value="1"/>
</dbReference>
<keyword evidence="4" id="KW-0547">Nucleotide-binding</keyword>
<dbReference type="PROSITE" id="PS00432">
    <property type="entry name" value="ACTINS_2"/>
    <property type="match status" value="1"/>
</dbReference>
<dbReference type="GO" id="GO:0005856">
    <property type="term" value="C:cytoskeleton"/>
    <property type="evidence" value="ECO:0007669"/>
    <property type="project" value="UniProtKB-SubCell"/>
</dbReference>
<evidence type="ECO:0000256" key="1">
    <source>
        <dbReference type="ARBA" id="ARBA00004245"/>
    </source>
</evidence>
<evidence type="ECO:0000313" key="11">
    <source>
        <dbReference type="Proteomes" id="UP000288216"/>
    </source>
</evidence>
<comment type="catalytic activity">
    <reaction evidence="8">
        <text>ATP + H2O = ADP + phosphate + H(+)</text>
        <dbReference type="Rhea" id="RHEA:13065"/>
        <dbReference type="ChEBI" id="CHEBI:15377"/>
        <dbReference type="ChEBI" id="CHEBI:15378"/>
        <dbReference type="ChEBI" id="CHEBI:30616"/>
        <dbReference type="ChEBI" id="CHEBI:43474"/>
        <dbReference type="ChEBI" id="CHEBI:456216"/>
    </reaction>
</comment>
<dbReference type="InterPro" id="IPR020902">
    <property type="entry name" value="Actin/actin-like_CS"/>
</dbReference>
<dbReference type="FunFam" id="3.90.640.10:FF:000047">
    <property type="entry name" value="Actin, alpha skeletal muscle"/>
    <property type="match status" value="1"/>
</dbReference>
<organism evidence="10 11">
    <name type="scientific">Scyliorhinus torazame</name>
    <name type="common">Cloudy catshark</name>
    <name type="synonym">Catulus torazame</name>
    <dbReference type="NCBI Taxonomy" id="75743"/>
    <lineage>
        <taxon>Eukaryota</taxon>
        <taxon>Metazoa</taxon>
        <taxon>Chordata</taxon>
        <taxon>Craniata</taxon>
        <taxon>Vertebrata</taxon>
        <taxon>Chondrichthyes</taxon>
        <taxon>Elasmobranchii</taxon>
        <taxon>Galeomorphii</taxon>
        <taxon>Galeoidea</taxon>
        <taxon>Carcharhiniformes</taxon>
        <taxon>Scyliorhinidae</taxon>
        <taxon>Scyliorhinus</taxon>
    </lineage>
</organism>
<keyword evidence="5" id="KW-0378">Hydrolase</keyword>
<proteinExistence type="inferred from homology"/>
<dbReference type="GO" id="GO:0005524">
    <property type="term" value="F:ATP binding"/>
    <property type="evidence" value="ECO:0007669"/>
    <property type="project" value="UniProtKB-KW"/>
</dbReference>
<dbReference type="FunFam" id="3.30.420.40:FF:000218">
    <property type="entry name" value="actin, alpha sarcomeric/skeletal-like"/>
    <property type="match status" value="1"/>
</dbReference>
<comment type="caution">
    <text evidence="10">The sequence shown here is derived from an EMBL/GenBank/DDBJ whole genome shotgun (WGS) entry which is preliminary data.</text>
</comment>
<dbReference type="InterPro" id="IPR043129">
    <property type="entry name" value="ATPase_NBD"/>
</dbReference>
<dbReference type="SMART" id="SM00268">
    <property type="entry name" value="ACTIN"/>
    <property type="match status" value="1"/>
</dbReference>
<keyword evidence="11" id="KW-1185">Reference proteome</keyword>
<dbReference type="EMBL" id="BFAA01001426">
    <property type="protein sequence ID" value="GCB65268.1"/>
    <property type="molecule type" value="Genomic_DNA"/>
</dbReference>
<dbReference type="STRING" id="75743.A0A401NWM4"/>
<dbReference type="GO" id="GO:0016787">
    <property type="term" value="F:hydrolase activity"/>
    <property type="evidence" value="ECO:0007669"/>
    <property type="project" value="UniProtKB-KW"/>
</dbReference>
<keyword evidence="6" id="KW-0067">ATP-binding</keyword>
<dbReference type="FunFam" id="3.30.420.40:FF:000050">
    <property type="entry name" value="Actin, alpha skeletal muscle"/>
    <property type="match status" value="1"/>
</dbReference>
<dbReference type="AlphaFoldDB" id="A0A401NWM4"/>
<evidence type="ECO:0000256" key="3">
    <source>
        <dbReference type="ARBA" id="ARBA00022490"/>
    </source>
</evidence>
<dbReference type="Gene3D" id="3.30.420.40">
    <property type="match status" value="2"/>
</dbReference>
<dbReference type="OrthoDB" id="9927094at2759"/>
<evidence type="ECO:0000256" key="5">
    <source>
        <dbReference type="ARBA" id="ARBA00022801"/>
    </source>
</evidence>
<evidence type="ECO:0008006" key="12">
    <source>
        <dbReference type="Google" id="ProtNLM"/>
    </source>
</evidence>
<evidence type="ECO:0000256" key="2">
    <source>
        <dbReference type="ARBA" id="ARBA00006752"/>
    </source>
</evidence>
<evidence type="ECO:0000256" key="9">
    <source>
        <dbReference type="RuleBase" id="RU000487"/>
    </source>
</evidence>
<comment type="subcellular location">
    <subcellularLocation>
        <location evidence="1">Cytoplasm</location>
        <location evidence="1">Cytoskeleton</location>
    </subcellularLocation>
</comment>
<reference evidence="10 11" key="1">
    <citation type="journal article" date="2018" name="Nat. Ecol. Evol.">
        <title>Shark genomes provide insights into elasmobranch evolution and the origin of vertebrates.</title>
        <authorList>
            <person name="Hara Y"/>
            <person name="Yamaguchi K"/>
            <person name="Onimaru K"/>
            <person name="Kadota M"/>
            <person name="Koyanagi M"/>
            <person name="Keeley SD"/>
            <person name="Tatsumi K"/>
            <person name="Tanaka K"/>
            <person name="Motone F"/>
            <person name="Kageyama Y"/>
            <person name="Nozu R"/>
            <person name="Adachi N"/>
            <person name="Nishimura O"/>
            <person name="Nakagawa R"/>
            <person name="Tanegashima C"/>
            <person name="Kiyatake I"/>
            <person name="Matsumoto R"/>
            <person name="Murakumo K"/>
            <person name="Nishida K"/>
            <person name="Terakita A"/>
            <person name="Kuratani S"/>
            <person name="Sato K"/>
            <person name="Hyodo S Kuraku.S."/>
        </authorList>
    </citation>
    <scope>NUCLEOTIDE SEQUENCE [LARGE SCALE GENOMIC DNA]</scope>
</reference>
<dbReference type="Gene3D" id="3.90.640.10">
    <property type="entry name" value="Actin, Chain A, domain 4"/>
    <property type="match status" value="1"/>
</dbReference>
<protein>
    <recommendedName>
        <fullName evidence="12">Actin, cytoplasmic</fullName>
    </recommendedName>
</protein>
<dbReference type="InterPro" id="IPR004001">
    <property type="entry name" value="Actin_CS"/>
</dbReference>
<evidence type="ECO:0000256" key="6">
    <source>
        <dbReference type="ARBA" id="ARBA00022840"/>
    </source>
</evidence>
<dbReference type="PRINTS" id="PR00190">
    <property type="entry name" value="ACTIN"/>
</dbReference>
<dbReference type="PROSITE" id="PS01132">
    <property type="entry name" value="ACTINS_ACT_LIKE"/>
    <property type="match status" value="1"/>
</dbReference>
<dbReference type="Pfam" id="PF00022">
    <property type="entry name" value="Actin"/>
    <property type="match status" value="1"/>
</dbReference>
<gene>
    <name evidence="10" type="ORF">scyTo_0004751</name>
</gene>